<evidence type="ECO:0000256" key="1">
    <source>
        <dbReference type="SAM" id="MobiDB-lite"/>
    </source>
</evidence>
<evidence type="ECO:0000313" key="2">
    <source>
        <dbReference type="EMBL" id="EMY34059.1"/>
    </source>
</evidence>
<keyword evidence="3" id="KW-1185">Reference proteome</keyword>
<dbReference type="RefSeq" id="WP_005269181.1">
    <property type="nucleotide sequence ID" value="NZ_ANPE02000135.1"/>
</dbReference>
<reference evidence="2 3" key="1">
    <citation type="journal article" date="2013" name="Genome Announc.">
        <title>Draft Genome Sequence of Arthrobacter crystallopoietes Strain BAB-32, Revealing Genes for Bioremediation.</title>
        <authorList>
            <person name="Joshi M.N."/>
            <person name="Pandit A.S."/>
            <person name="Sharma A."/>
            <person name="Pandya R.V."/>
            <person name="Desai S.M."/>
            <person name="Saxena A.K."/>
            <person name="Bagatharia S.B."/>
        </authorList>
    </citation>
    <scope>NUCLEOTIDE SEQUENCE [LARGE SCALE GENOMIC DNA]</scope>
    <source>
        <strain evidence="2 3">BAB-32</strain>
    </source>
</reference>
<comment type="caution">
    <text evidence="2">The sequence shown here is derived from an EMBL/GenBank/DDBJ whole genome shotgun (WGS) entry which is preliminary data.</text>
</comment>
<organism evidence="2 3">
    <name type="scientific">Arthrobacter crystallopoietes BAB-32</name>
    <dbReference type="NCBI Taxonomy" id="1246476"/>
    <lineage>
        <taxon>Bacteria</taxon>
        <taxon>Bacillati</taxon>
        <taxon>Actinomycetota</taxon>
        <taxon>Actinomycetes</taxon>
        <taxon>Micrococcales</taxon>
        <taxon>Micrococcaceae</taxon>
        <taxon>Crystallibacter</taxon>
    </lineage>
</organism>
<feature type="region of interest" description="Disordered" evidence="1">
    <location>
        <begin position="1"/>
        <end position="27"/>
    </location>
</feature>
<gene>
    <name evidence="2" type="ORF">D477_011591</name>
</gene>
<dbReference type="Proteomes" id="UP000010729">
    <property type="component" value="Unassembled WGS sequence"/>
</dbReference>
<sequence>MGTGHDQAAERRIRPGPQAVQDADTERKEQAFALTQEFWKGLTRKQQTDMTAYRDAGRKFLSDRLNQADVPASGWGRYREPDLEKINVIHTAQGLCQPHWGQEKPKRVMKTDVDFPTNRTTRFHLADGSIDLDRETSSVDWTVSENTRAVEDAHADPLAKEFFKAIGQVKWTRGTGGVFTGNDELNQDNRHAGGGANYVTRAYGPIGAQEAPGQCHPYTDSQGRRMTQDALAKLRQEQFQAEMDLQRKLERQAPERHIHRGAAARPQRARRPVHLQAVLRAELPALTETKQPGRAHPAGLFC</sequence>
<proteinExistence type="predicted"/>
<dbReference type="AlphaFoldDB" id="N1V228"/>
<protein>
    <submittedName>
        <fullName evidence="2">Uncharacterized protein</fullName>
    </submittedName>
</protein>
<accession>N1V228</accession>
<dbReference type="EMBL" id="ANPE02000135">
    <property type="protein sequence ID" value="EMY34059.1"/>
    <property type="molecule type" value="Genomic_DNA"/>
</dbReference>
<evidence type="ECO:0000313" key="3">
    <source>
        <dbReference type="Proteomes" id="UP000010729"/>
    </source>
</evidence>
<dbReference type="OrthoDB" id="4916660at2"/>
<name>N1V228_9MICC</name>